<dbReference type="EMBL" id="QLLK01000007">
    <property type="protein sequence ID" value="RAI88507.1"/>
    <property type="molecule type" value="Genomic_DNA"/>
</dbReference>
<gene>
    <name evidence="1" type="ORF">LV83_02807</name>
</gene>
<protein>
    <submittedName>
        <fullName evidence="1">Uncharacterized protein</fullName>
    </submittedName>
</protein>
<accession>A0A327PAP2</accession>
<comment type="caution">
    <text evidence="1">The sequence shown here is derived from an EMBL/GenBank/DDBJ whole genome shotgun (WGS) entry which is preliminary data.</text>
</comment>
<name>A0A327PAP2_9BACT</name>
<evidence type="ECO:0000313" key="2">
    <source>
        <dbReference type="Proteomes" id="UP000249610"/>
    </source>
</evidence>
<dbReference type="RefSeq" id="WP_111612138.1">
    <property type="nucleotide sequence ID" value="NZ_QLLK01000007.1"/>
</dbReference>
<evidence type="ECO:0000313" key="1">
    <source>
        <dbReference type="EMBL" id="RAI88507.1"/>
    </source>
</evidence>
<dbReference type="AlphaFoldDB" id="A0A327PAP2"/>
<sequence>MDPILKKMTWKEGMNIQVWNSPQELEELITNWKKDGLIQPAVKPDFMLAFVQTEADVEKYFFEMQALAPDDQQIWLAYPKGTSKRYKAKINRDSGWKYLGEFDYEGVRQIAINEDWSALRFRKTKFIKAMSRKFSVKNQK</sequence>
<reference evidence="1 2" key="1">
    <citation type="submission" date="2018-06" db="EMBL/GenBank/DDBJ databases">
        <title>Genomic Encyclopedia of Archaeal and Bacterial Type Strains, Phase II (KMG-II): from individual species to whole genera.</title>
        <authorList>
            <person name="Goeker M."/>
        </authorList>
    </citation>
    <scope>NUCLEOTIDE SEQUENCE [LARGE SCALE GENOMIC DNA]</scope>
    <source>
        <strain evidence="1 2">DSM 23446</strain>
    </source>
</reference>
<dbReference type="Proteomes" id="UP000249610">
    <property type="component" value="Unassembled WGS sequence"/>
</dbReference>
<keyword evidence="2" id="KW-1185">Reference proteome</keyword>
<organism evidence="1 2">
    <name type="scientific">Algoriphagus yeomjeoni</name>
    <dbReference type="NCBI Taxonomy" id="291403"/>
    <lineage>
        <taxon>Bacteria</taxon>
        <taxon>Pseudomonadati</taxon>
        <taxon>Bacteroidota</taxon>
        <taxon>Cytophagia</taxon>
        <taxon>Cytophagales</taxon>
        <taxon>Cyclobacteriaceae</taxon>
        <taxon>Algoriphagus</taxon>
    </lineage>
</organism>
<proteinExistence type="predicted"/>